<keyword evidence="1" id="KW-0732">Signal</keyword>
<name>A0A3P3W4H0_9FLAO</name>
<evidence type="ECO:0000313" key="3">
    <source>
        <dbReference type="Proteomes" id="UP000275719"/>
    </source>
</evidence>
<comment type="caution">
    <text evidence="2">The sequence shown here is derived from an EMBL/GenBank/DDBJ whole genome shotgun (WGS) entry which is preliminary data.</text>
</comment>
<organism evidence="2 3">
    <name type="scientific">Paenimyroides tangerinum</name>
    <dbReference type="NCBI Taxonomy" id="2488728"/>
    <lineage>
        <taxon>Bacteria</taxon>
        <taxon>Pseudomonadati</taxon>
        <taxon>Bacteroidota</taxon>
        <taxon>Flavobacteriia</taxon>
        <taxon>Flavobacteriales</taxon>
        <taxon>Flavobacteriaceae</taxon>
        <taxon>Paenimyroides</taxon>
    </lineage>
</organism>
<evidence type="ECO:0000313" key="2">
    <source>
        <dbReference type="EMBL" id="RRJ87703.1"/>
    </source>
</evidence>
<evidence type="ECO:0000256" key="1">
    <source>
        <dbReference type="SAM" id="SignalP"/>
    </source>
</evidence>
<proteinExistence type="predicted"/>
<dbReference type="OrthoDB" id="1354702at2"/>
<gene>
    <name evidence="2" type="ORF">EG240_14650</name>
</gene>
<reference evidence="2 3" key="1">
    <citation type="submission" date="2018-11" db="EMBL/GenBank/DDBJ databases">
        <title>Flavobacterium sp. nov., YIM 102701-2 draft genome.</title>
        <authorList>
            <person name="Li G."/>
            <person name="Jiang Y."/>
        </authorList>
    </citation>
    <scope>NUCLEOTIDE SEQUENCE [LARGE SCALE GENOMIC DNA]</scope>
    <source>
        <strain evidence="2 3">YIM 102701-2</strain>
    </source>
</reference>
<dbReference type="Proteomes" id="UP000275719">
    <property type="component" value="Unassembled WGS sequence"/>
</dbReference>
<dbReference type="AlphaFoldDB" id="A0A3P3W4H0"/>
<accession>A0A3P3W4H0</accession>
<keyword evidence="3" id="KW-1185">Reference proteome</keyword>
<dbReference type="EMBL" id="RQVQ01000049">
    <property type="protein sequence ID" value="RRJ87703.1"/>
    <property type="molecule type" value="Genomic_DNA"/>
</dbReference>
<feature type="signal peptide" evidence="1">
    <location>
        <begin position="1"/>
        <end position="20"/>
    </location>
</feature>
<protein>
    <submittedName>
        <fullName evidence="2">Uncharacterized protein</fullName>
    </submittedName>
</protein>
<sequence>MIRNLLIIILVVCGSNLIQAQTTIEETTLDELEITSKRKRKIKKHKISGKPAFNGISQDEFIVTNVNQLPEGKIKSVSFYFNTSFVDFADLVSGKQFDVNYLDVELGLLVYEMGIDNQLGNLISDCEIKFIVPHHHKGAFKVDISSIDFPDENFFIGFKVLSETNKDENNLYMRLFESDSYVSYSEIWMKNFSNPEKETKKIISNFAHLKMTFEIEQ</sequence>
<feature type="chain" id="PRO_5017980400" evidence="1">
    <location>
        <begin position="21"/>
        <end position="217"/>
    </location>
</feature>
<dbReference type="RefSeq" id="WP_125020103.1">
    <property type="nucleotide sequence ID" value="NZ_RQVQ01000049.1"/>
</dbReference>